<evidence type="ECO:0000256" key="3">
    <source>
        <dbReference type="RuleBase" id="RU363015"/>
    </source>
</evidence>
<organism evidence="4 5">
    <name type="scientific">Metapseudomonas otitidis</name>
    <dbReference type="NCBI Taxonomy" id="319939"/>
    <lineage>
        <taxon>Bacteria</taxon>
        <taxon>Pseudomonadati</taxon>
        <taxon>Pseudomonadota</taxon>
        <taxon>Gammaproteobacteria</taxon>
        <taxon>Pseudomonadales</taxon>
        <taxon>Pseudomonadaceae</taxon>
        <taxon>Metapseudomonas</taxon>
    </lineage>
</organism>
<reference evidence="4 5" key="1">
    <citation type="submission" date="2019-12" db="EMBL/GenBank/DDBJ databases">
        <title>complete genome sequences of Pseudomonas otitidis str. WP8-S17-CRE-03 isolated from wastewater treatment plant effluent.</title>
        <authorList>
            <person name="Sekizuka T."/>
            <person name="Itokawa K."/>
            <person name="Yatsu K."/>
            <person name="Inamine Y."/>
            <person name="Kuroda M."/>
        </authorList>
    </citation>
    <scope>NUCLEOTIDE SEQUENCE [LARGE SCALE GENOMIC DNA]</scope>
    <source>
        <strain evidence="4 5">WP8-S17-CRE-03</strain>
    </source>
</reference>
<evidence type="ECO:0000313" key="4">
    <source>
        <dbReference type="EMBL" id="BBT19045.1"/>
    </source>
</evidence>
<proteinExistence type="inferred from homology"/>
<name>A0A1I0UB62_9GAMM</name>
<dbReference type="AlphaFoldDB" id="A0A1I0UB62"/>
<comment type="similarity">
    <text evidence="2 3">Belongs to the LOG family.</text>
</comment>
<dbReference type="SUPFAM" id="SSF102405">
    <property type="entry name" value="MCP/YpsA-like"/>
    <property type="match status" value="1"/>
</dbReference>
<dbReference type="STRING" id="319939.SAMN05216263_109133"/>
<keyword evidence="3" id="KW-0203">Cytokinin biosynthesis</keyword>
<protein>
    <recommendedName>
        <fullName evidence="3">Cytokinin riboside 5'-monophosphate phosphoribohydrolase</fullName>
        <ecNumber evidence="3">3.2.2.n1</ecNumber>
    </recommendedName>
</protein>
<evidence type="ECO:0000313" key="5">
    <source>
        <dbReference type="Proteomes" id="UP000515591"/>
    </source>
</evidence>
<dbReference type="InterPro" id="IPR031100">
    <property type="entry name" value="LOG_fam"/>
</dbReference>
<dbReference type="Pfam" id="PF03641">
    <property type="entry name" value="Lysine_decarbox"/>
    <property type="match status" value="1"/>
</dbReference>
<dbReference type="GO" id="GO:0009691">
    <property type="term" value="P:cytokinin biosynthetic process"/>
    <property type="evidence" value="ECO:0007669"/>
    <property type="project" value="UniProtKB-UniRule"/>
</dbReference>
<evidence type="ECO:0000256" key="1">
    <source>
        <dbReference type="ARBA" id="ARBA00000274"/>
    </source>
</evidence>
<dbReference type="GO" id="GO:0005829">
    <property type="term" value="C:cytosol"/>
    <property type="evidence" value="ECO:0007669"/>
    <property type="project" value="TreeGrafter"/>
</dbReference>
<dbReference type="EC" id="3.2.2.n1" evidence="3"/>
<sequence length="217" mass="23724">MRRFRDGCEVGNLARFFRQEPIMTLRSVCVFCGASPGANPIYQRAASDLGRTLAERGITLVYGGGAVGLMGTVADAALAAGGEVIGIIPRSLEEAEIGHKGLSRLEVVDGMHARKARMAELADAFIALPGGLGTLEELFEVWTWGQLGYHSKPLGLLEVNSFYGKLTEFLDHLVEERFVRDQHRGMLQVGGTPDQLLGRLEAWQPTVAPKWVDRKPH</sequence>
<dbReference type="GO" id="GO:0008714">
    <property type="term" value="F:AMP nucleosidase activity"/>
    <property type="evidence" value="ECO:0007669"/>
    <property type="project" value="UniProtKB-EC"/>
</dbReference>
<accession>A0A1I0UB62</accession>
<dbReference type="FunFam" id="3.40.50.450:FF:000012">
    <property type="entry name" value="LOG family protein YvdD"/>
    <property type="match status" value="1"/>
</dbReference>
<keyword evidence="3 4" id="KW-0378">Hydrolase</keyword>
<gene>
    <name evidence="4" type="ORF">WP8S17C03_50940</name>
</gene>
<dbReference type="PANTHER" id="PTHR31223">
    <property type="entry name" value="LOG FAMILY PROTEIN YJL055W"/>
    <property type="match status" value="1"/>
</dbReference>
<evidence type="ECO:0000256" key="2">
    <source>
        <dbReference type="ARBA" id="ARBA00006763"/>
    </source>
</evidence>
<dbReference type="PANTHER" id="PTHR31223:SF70">
    <property type="entry name" value="LOG FAMILY PROTEIN YJL055W"/>
    <property type="match status" value="1"/>
</dbReference>
<dbReference type="EMBL" id="AP022213">
    <property type="protein sequence ID" value="BBT19045.1"/>
    <property type="molecule type" value="Genomic_DNA"/>
</dbReference>
<dbReference type="Gene3D" id="3.40.50.450">
    <property type="match status" value="1"/>
</dbReference>
<dbReference type="InterPro" id="IPR005269">
    <property type="entry name" value="LOG"/>
</dbReference>
<comment type="catalytic activity">
    <reaction evidence="1">
        <text>AMP + H2O = D-ribose 5-phosphate + adenine</text>
        <dbReference type="Rhea" id="RHEA:20129"/>
        <dbReference type="ChEBI" id="CHEBI:15377"/>
        <dbReference type="ChEBI" id="CHEBI:16708"/>
        <dbReference type="ChEBI" id="CHEBI:78346"/>
        <dbReference type="ChEBI" id="CHEBI:456215"/>
        <dbReference type="EC" id="3.2.2.4"/>
    </reaction>
</comment>
<dbReference type="NCBIfam" id="TIGR00730">
    <property type="entry name" value="Rossman fold protein, TIGR00730 family"/>
    <property type="match status" value="1"/>
</dbReference>
<dbReference type="Proteomes" id="UP000515591">
    <property type="component" value="Chromosome"/>
</dbReference>